<evidence type="ECO:0000256" key="1">
    <source>
        <dbReference type="ARBA" id="ARBA00022723"/>
    </source>
</evidence>
<keyword evidence="1" id="KW-0479">Metal-binding</keyword>
<evidence type="ECO:0000313" key="7">
    <source>
        <dbReference type="Proteomes" id="UP000054144"/>
    </source>
</evidence>
<keyword evidence="3" id="KW-0862">Zinc</keyword>
<evidence type="ECO:0000313" key="6">
    <source>
        <dbReference type="EMBL" id="KIY47402.1"/>
    </source>
</evidence>
<feature type="compositionally biased region" description="Basic and acidic residues" evidence="4">
    <location>
        <begin position="419"/>
        <end position="432"/>
    </location>
</feature>
<dbReference type="InterPro" id="IPR000953">
    <property type="entry name" value="Chromo/chromo_shadow_dom"/>
</dbReference>
<feature type="domain" description="Chromo" evidence="5">
    <location>
        <begin position="534"/>
        <end position="588"/>
    </location>
</feature>
<feature type="compositionally biased region" description="Low complexity" evidence="4">
    <location>
        <begin position="362"/>
        <end position="372"/>
    </location>
</feature>
<keyword evidence="7" id="KW-1185">Reference proteome</keyword>
<name>A0A0D7A8T2_9AGAR</name>
<dbReference type="InterPro" id="IPR019787">
    <property type="entry name" value="Znf_PHD-finger"/>
</dbReference>
<dbReference type="Pfam" id="PF00385">
    <property type="entry name" value="Chromo"/>
    <property type="match status" value="1"/>
</dbReference>
<feature type="region of interest" description="Disordered" evidence="4">
    <location>
        <begin position="261"/>
        <end position="312"/>
    </location>
</feature>
<dbReference type="InterPro" id="IPR016197">
    <property type="entry name" value="Chromo-like_dom_sf"/>
</dbReference>
<keyword evidence="2" id="KW-0863">Zinc-finger</keyword>
<dbReference type="InterPro" id="IPR013083">
    <property type="entry name" value="Znf_RING/FYVE/PHD"/>
</dbReference>
<dbReference type="SMART" id="SM00298">
    <property type="entry name" value="CHROMO"/>
    <property type="match status" value="1"/>
</dbReference>
<dbReference type="InterPro" id="IPR011011">
    <property type="entry name" value="Znf_FYVE_PHD"/>
</dbReference>
<dbReference type="SUPFAM" id="SSF57903">
    <property type="entry name" value="FYVE/PHD zinc finger"/>
    <property type="match status" value="1"/>
</dbReference>
<dbReference type="SUPFAM" id="SSF54160">
    <property type="entry name" value="Chromo domain-like"/>
    <property type="match status" value="1"/>
</dbReference>
<dbReference type="GO" id="GO:0008270">
    <property type="term" value="F:zinc ion binding"/>
    <property type="evidence" value="ECO:0007669"/>
    <property type="project" value="UniProtKB-KW"/>
</dbReference>
<dbReference type="GO" id="GO:0006338">
    <property type="term" value="P:chromatin remodeling"/>
    <property type="evidence" value="ECO:0007669"/>
    <property type="project" value="UniProtKB-ARBA"/>
</dbReference>
<sequence length="621" mass="68153">MPTESNPNSAFLQQLVAAVDSTVTQRVATVMQSSLEVQMNISDRLASVEDTLHKFWCMIEHVRFDHLVDDRGSATENGTSVLDFHINNRLPMSSTFDNRTRRVSVAVDATIPPPLSLGILDHETDLPAFDDHDEGVSFPVDDDYRSLDTTIDCHDSSDNSMTIVPTAISEKGLAYPFSSSAPCNDCVSNAHLNLVDASSRLGSIDSEIELTASADGDDFETECELKLQPGSSQLSIRLSIPAPSSPLHPIAADCFHYGVNPRPIDNGPDSTSSSQGLTPMSPASTHGEQKDGPPSLFQPEISGGVPGDKESPLAEDTVANRASGPAPEDDAAVGTAFILDPKHSCAPLSPPLQPTDFGHLGSLSPLSDLTDLSESELSRTSTPEPAQAPKHPVSARLSRPKTSAIRPDAGGRNKKRKRVSDAARPCKREKLANKPHKKKRAQINWPRPLSSGSTSQRIQCDHCQVWYHFACVHILPDDKRSTEVGTFQCPACIVRVKPGEIKQRKWTLDSFLRGCFFDQLPLTLERGGLAEDEFYFDYLLGRLRIVSGGGVQLRWLVKWSNYPIQEATWEPYEHISDNSDRIDEFFDRASKEGLPFLDDADLILLQEAAAVRGIYLYVFVR</sequence>
<evidence type="ECO:0000256" key="2">
    <source>
        <dbReference type="ARBA" id="ARBA00022771"/>
    </source>
</evidence>
<feature type="compositionally biased region" description="Polar residues" evidence="4">
    <location>
        <begin position="268"/>
        <end position="286"/>
    </location>
</feature>
<gene>
    <name evidence="6" type="ORF">FISHEDRAFT_74701</name>
</gene>
<dbReference type="SMART" id="SM00249">
    <property type="entry name" value="PHD"/>
    <property type="match status" value="1"/>
</dbReference>
<dbReference type="Proteomes" id="UP000054144">
    <property type="component" value="Unassembled WGS sequence"/>
</dbReference>
<dbReference type="CDD" id="cd15517">
    <property type="entry name" value="PHD_TCF19_like"/>
    <property type="match status" value="1"/>
</dbReference>
<dbReference type="Gene3D" id="3.30.40.10">
    <property type="entry name" value="Zinc/RING finger domain, C3HC4 (zinc finger)"/>
    <property type="match status" value="1"/>
</dbReference>
<dbReference type="InterPro" id="IPR023780">
    <property type="entry name" value="Chromo_domain"/>
</dbReference>
<proteinExistence type="predicted"/>
<reference evidence="6 7" key="1">
    <citation type="journal article" date="2015" name="Fungal Genet. Biol.">
        <title>Evolution of novel wood decay mechanisms in Agaricales revealed by the genome sequences of Fistulina hepatica and Cylindrobasidium torrendii.</title>
        <authorList>
            <person name="Floudas D."/>
            <person name="Held B.W."/>
            <person name="Riley R."/>
            <person name="Nagy L.G."/>
            <person name="Koehler G."/>
            <person name="Ransdell A.S."/>
            <person name="Younus H."/>
            <person name="Chow J."/>
            <person name="Chiniquy J."/>
            <person name="Lipzen A."/>
            <person name="Tritt A."/>
            <person name="Sun H."/>
            <person name="Haridas S."/>
            <person name="LaButti K."/>
            <person name="Ohm R.A."/>
            <person name="Kues U."/>
            <person name="Blanchette R.A."/>
            <person name="Grigoriev I.V."/>
            <person name="Minto R.E."/>
            <person name="Hibbett D.S."/>
        </authorList>
    </citation>
    <scope>NUCLEOTIDE SEQUENCE [LARGE SCALE GENOMIC DNA]</scope>
    <source>
        <strain evidence="6 7">ATCC 64428</strain>
    </source>
</reference>
<dbReference type="OrthoDB" id="436852at2759"/>
<dbReference type="PROSITE" id="PS50013">
    <property type="entry name" value="CHROMO_2"/>
    <property type="match status" value="1"/>
</dbReference>
<evidence type="ECO:0000256" key="4">
    <source>
        <dbReference type="SAM" id="MobiDB-lite"/>
    </source>
</evidence>
<dbReference type="AlphaFoldDB" id="A0A0D7A8T2"/>
<protein>
    <recommendedName>
        <fullName evidence="5">Chromo domain-containing protein</fullName>
    </recommendedName>
</protein>
<dbReference type="EMBL" id="KN881942">
    <property type="protein sequence ID" value="KIY47402.1"/>
    <property type="molecule type" value="Genomic_DNA"/>
</dbReference>
<dbReference type="Pfam" id="PF00628">
    <property type="entry name" value="PHD"/>
    <property type="match status" value="1"/>
</dbReference>
<dbReference type="InterPro" id="IPR001965">
    <property type="entry name" value="Znf_PHD"/>
</dbReference>
<dbReference type="Gene3D" id="2.40.50.40">
    <property type="match status" value="1"/>
</dbReference>
<accession>A0A0D7A8T2</accession>
<feature type="region of interest" description="Disordered" evidence="4">
    <location>
        <begin position="347"/>
        <end position="451"/>
    </location>
</feature>
<evidence type="ECO:0000256" key="3">
    <source>
        <dbReference type="ARBA" id="ARBA00022833"/>
    </source>
</evidence>
<evidence type="ECO:0000259" key="5">
    <source>
        <dbReference type="PROSITE" id="PS50013"/>
    </source>
</evidence>
<organism evidence="6 7">
    <name type="scientific">Fistulina hepatica ATCC 64428</name>
    <dbReference type="NCBI Taxonomy" id="1128425"/>
    <lineage>
        <taxon>Eukaryota</taxon>
        <taxon>Fungi</taxon>
        <taxon>Dikarya</taxon>
        <taxon>Basidiomycota</taxon>
        <taxon>Agaricomycotina</taxon>
        <taxon>Agaricomycetes</taxon>
        <taxon>Agaricomycetidae</taxon>
        <taxon>Agaricales</taxon>
        <taxon>Fistulinaceae</taxon>
        <taxon>Fistulina</taxon>
    </lineage>
</organism>